<protein>
    <recommendedName>
        <fullName evidence="1">ATPase AAA-type core domain-containing protein</fullName>
    </recommendedName>
</protein>
<name>A0A918AM99_9PSEU</name>
<organism evidence="2 3">
    <name type="scientific">Saccharothrix coeruleofusca</name>
    <dbReference type="NCBI Taxonomy" id="33919"/>
    <lineage>
        <taxon>Bacteria</taxon>
        <taxon>Bacillati</taxon>
        <taxon>Actinomycetota</taxon>
        <taxon>Actinomycetes</taxon>
        <taxon>Pseudonocardiales</taxon>
        <taxon>Pseudonocardiaceae</taxon>
        <taxon>Saccharothrix</taxon>
    </lineage>
</organism>
<dbReference type="PANTHER" id="PTHR40396">
    <property type="entry name" value="ATPASE-LIKE PROTEIN"/>
    <property type="match status" value="1"/>
</dbReference>
<accession>A0A918AM99</accession>
<dbReference type="GO" id="GO:0016887">
    <property type="term" value="F:ATP hydrolysis activity"/>
    <property type="evidence" value="ECO:0007669"/>
    <property type="project" value="InterPro"/>
</dbReference>
<proteinExistence type="predicted"/>
<dbReference type="Pfam" id="PF13304">
    <property type="entry name" value="AAA_21"/>
    <property type="match status" value="2"/>
</dbReference>
<comment type="caution">
    <text evidence="2">The sequence shown here is derived from an EMBL/GenBank/DDBJ whole genome shotgun (WGS) entry which is preliminary data.</text>
</comment>
<feature type="domain" description="ATPase AAA-type core" evidence="1">
    <location>
        <begin position="34"/>
        <end position="132"/>
    </location>
</feature>
<evidence type="ECO:0000313" key="3">
    <source>
        <dbReference type="Proteomes" id="UP000639606"/>
    </source>
</evidence>
<dbReference type="Proteomes" id="UP000639606">
    <property type="component" value="Unassembled WGS sequence"/>
</dbReference>
<dbReference type="PANTHER" id="PTHR40396:SF1">
    <property type="entry name" value="ATPASE AAA-TYPE CORE DOMAIN-CONTAINING PROTEIN"/>
    <property type="match status" value="1"/>
</dbReference>
<dbReference type="RefSeq" id="WP_189222986.1">
    <property type="nucleotide sequence ID" value="NZ_BMRG01000003.1"/>
</dbReference>
<dbReference type="EMBL" id="BMRG01000003">
    <property type="protein sequence ID" value="GGP48605.1"/>
    <property type="molecule type" value="Genomic_DNA"/>
</dbReference>
<reference evidence="2" key="2">
    <citation type="submission" date="2020-09" db="EMBL/GenBank/DDBJ databases">
        <authorList>
            <person name="Sun Q."/>
            <person name="Ohkuma M."/>
        </authorList>
    </citation>
    <scope>NUCLEOTIDE SEQUENCE</scope>
    <source>
        <strain evidence="2">JCM 3313</strain>
    </source>
</reference>
<dbReference type="Gene3D" id="3.40.50.300">
    <property type="entry name" value="P-loop containing nucleotide triphosphate hydrolases"/>
    <property type="match status" value="1"/>
</dbReference>
<dbReference type="SUPFAM" id="SSF52540">
    <property type="entry name" value="P-loop containing nucleoside triphosphate hydrolases"/>
    <property type="match status" value="1"/>
</dbReference>
<dbReference type="InterPro" id="IPR027417">
    <property type="entry name" value="P-loop_NTPase"/>
</dbReference>
<gene>
    <name evidence="2" type="ORF">GCM10010185_20890</name>
</gene>
<evidence type="ECO:0000313" key="2">
    <source>
        <dbReference type="EMBL" id="GGP48605.1"/>
    </source>
</evidence>
<dbReference type="GO" id="GO:0005524">
    <property type="term" value="F:ATP binding"/>
    <property type="evidence" value="ECO:0007669"/>
    <property type="project" value="InterPro"/>
</dbReference>
<feature type="domain" description="ATPase AAA-type core" evidence="1">
    <location>
        <begin position="247"/>
        <end position="399"/>
    </location>
</feature>
<dbReference type="InterPro" id="IPR003959">
    <property type="entry name" value="ATPase_AAA_core"/>
</dbReference>
<evidence type="ECO:0000259" key="1">
    <source>
        <dbReference type="Pfam" id="PF13304"/>
    </source>
</evidence>
<keyword evidence="3" id="KW-1185">Reference proteome</keyword>
<sequence>MLRSFRMGNHRSFRHEQELLLMPAYAKNQLAVPVAAIYGANASGKSNLLDGLKFMADAVRDSFGQWRPGSGVPRRSFKLDPLAGEEPSIFVAELVEKDVRYTYGFEIDDKRICSEWLYSYPEKRKRVLFERDVDQIKFGKAIAGAAAKVEVLEDLLRPDALFLSLAAQSNVKALVPVYRWFVDRLSFRLCGYAVDVDRHVADFLLANEGKREQMVELVRAADFGISGIEVAGEYDAEVETVLRQYQDRLTDMERSRRDLINKLHGINSMINAGETSSELANRRDKLTSQYAELHGRMRHVDNRMKAVQAAAETSRSVRLSHGVGEPFRLAEESAGTQAWLGMLPTVLTVLAEGGTLVVDEIDASLHSLLAGRLVALFNDPDSNRGGGQLIFTTHDATLLHPPLADRVLNRDEVWFVEKDATGASVLYPLTEFRPRNEDNLERRYLAGLYGAVPEVHEELFARAVRGEADVEA</sequence>
<reference evidence="2" key="1">
    <citation type="journal article" date="2014" name="Int. J. Syst. Evol. Microbiol.">
        <title>Complete genome sequence of Corynebacterium casei LMG S-19264T (=DSM 44701T), isolated from a smear-ripened cheese.</title>
        <authorList>
            <consortium name="US DOE Joint Genome Institute (JGI-PGF)"/>
            <person name="Walter F."/>
            <person name="Albersmeier A."/>
            <person name="Kalinowski J."/>
            <person name="Ruckert C."/>
        </authorList>
    </citation>
    <scope>NUCLEOTIDE SEQUENCE</scope>
    <source>
        <strain evidence="2">JCM 3313</strain>
    </source>
</reference>
<dbReference type="AlphaFoldDB" id="A0A918AM99"/>